<evidence type="ECO:0000313" key="1">
    <source>
        <dbReference type="EMBL" id="MBQ0936831.1"/>
    </source>
</evidence>
<dbReference type="SUPFAM" id="SSF54001">
    <property type="entry name" value="Cysteine proteinases"/>
    <property type="match status" value="1"/>
</dbReference>
<proteinExistence type="predicted"/>
<dbReference type="InterPro" id="IPR010319">
    <property type="entry name" value="Transglutaminase-like_Cys_pept"/>
</dbReference>
<dbReference type="Pfam" id="PF06035">
    <property type="entry name" value="Peptidase_C93"/>
    <property type="match status" value="1"/>
</dbReference>
<evidence type="ECO:0000313" key="2">
    <source>
        <dbReference type="Proteomes" id="UP000672097"/>
    </source>
</evidence>
<dbReference type="EMBL" id="JAGQDG010000006">
    <property type="protein sequence ID" value="MBQ0936831.1"/>
    <property type="molecule type" value="Genomic_DNA"/>
</dbReference>
<dbReference type="PANTHER" id="PTHR39327:SF1">
    <property type="entry name" value="BLR5470 PROTEIN"/>
    <property type="match status" value="1"/>
</dbReference>
<organism evidence="1 2">
    <name type="scientific">Ideonella paludis</name>
    <dbReference type="NCBI Taxonomy" id="1233411"/>
    <lineage>
        <taxon>Bacteria</taxon>
        <taxon>Pseudomonadati</taxon>
        <taxon>Pseudomonadota</taxon>
        <taxon>Betaproteobacteria</taxon>
        <taxon>Burkholderiales</taxon>
        <taxon>Sphaerotilaceae</taxon>
        <taxon>Ideonella</taxon>
    </lineage>
</organism>
<gene>
    <name evidence="1" type="ORF">KAK11_16000</name>
</gene>
<protein>
    <submittedName>
        <fullName evidence="1">Transglutaminase-like cysteine peptidase</fullName>
    </submittedName>
</protein>
<dbReference type="InterPro" id="IPR038765">
    <property type="entry name" value="Papain-like_cys_pep_sf"/>
</dbReference>
<dbReference type="Proteomes" id="UP000672097">
    <property type="component" value="Unassembled WGS sequence"/>
</dbReference>
<reference evidence="1 2" key="1">
    <citation type="submission" date="2021-04" db="EMBL/GenBank/DDBJ databases">
        <title>The genome sequence of type strain Ideonella paludis KCTC 32238.</title>
        <authorList>
            <person name="Liu Y."/>
        </authorList>
    </citation>
    <scope>NUCLEOTIDE SEQUENCE [LARGE SCALE GENOMIC DNA]</scope>
    <source>
        <strain evidence="1 2">KCTC 32238</strain>
    </source>
</reference>
<name>A0ABS5E1A3_9BURK</name>
<accession>A0ABS5E1A3</accession>
<dbReference type="Gene3D" id="3.10.620.30">
    <property type="match status" value="1"/>
</dbReference>
<keyword evidence="2" id="KW-1185">Reference proteome</keyword>
<comment type="caution">
    <text evidence="1">The sequence shown here is derived from an EMBL/GenBank/DDBJ whole genome shotgun (WGS) entry which is preliminary data.</text>
</comment>
<dbReference type="PANTHER" id="PTHR39327">
    <property type="match status" value="1"/>
</dbReference>
<sequence>MGVRLLRQVVAPIQGQSELVQVNTINEFYNRRVLFREDQDNWGQPDYWTSPLELLQRGAGDCEDYAIAKYFTLTAMGVPHKKLRMVYVRAVMGGPGGPSVAHMVLAYYPTPDAEPLVLDNLITEVRPAGRRPDLTPVFSFNAEGLWEGVSAVNVAGNPSERLSRWRDILRRAALDGLY</sequence>